<dbReference type="EMBL" id="KN822125">
    <property type="protein sequence ID" value="KIM55949.1"/>
    <property type="molecule type" value="Genomic_DNA"/>
</dbReference>
<feature type="region of interest" description="Disordered" evidence="1">
    <location>
        <begin position="29"/>
        <end position="75"/>
    </location>
</feature>
<evidence type="ECO:0000313" key="2">
    <source>
        <dbReference type="EMBL" id="KIM55949.1"/>
    </source>
</evidence>
<gene>
    <name evidence="2" type="ORF">SCLCIDRAFT_29989</name>
</gene>
<evidence type="ECO:0000313" key="3">
    <source>
        <dbReference type="Proteomes" id="UP000053989"/>
    </source>
</evidence>
<name>A0A0C3DHW2_9AGAM</name>
<dbReference type="AlphaFoldDB" id="A0A0C3DHW2"/>
<dbReference type="Proteomes" id="UP000053989">
    <property type="component" value="Unassembled WGS sequence"/>
</dbReference>
<reference evidence="3" key="2">
    <citation type="submission" date="2015-01" db="EMBL/GenBank/DDBJ databases">
        <title>Evolutionary Origins and Diversification of the Mycorrhizal Mutualists.</title>
        <authorList>
            <consortium name="DOE Joint Genome Institute"/>
            <consortium name="Mycorrhizal Genomics Consortium"/>
            <person name="Kohler A."/>
            <person name="Kuo A."/>
            <person name="Nagy L.G."/>
            <person name="Floudas D."/>
            <person name="Copeland A."/>
            <person name="Barry K.W."/>
            <person name="Cichocki N."/>
            <person name="Veneault-Fourrey C."/>
            <person name="LaButti K."/>
            <person name="Lindquist E.A."/>
            <person name="Lipzen A."/>
            <person name="Lundell T."/>
            <person name="Morin E."/>
            <person name="Murat C."/>
            <person name="Riley R."/>
            <person name="Ohm R."/>
            <person name="Sun H."/>
            <person name="Tunlid A."/>
            <person name="Henrissat B."/>
            <person name="Grigoriev I.V."/>
            <person name="Hibbett D.S."/>
            <person name="Martin F."/>
        </authorList>
    </citation>
    <scope>NUCLEOTIDE SEQUENCE [LARGE SCALE GENOMIC DNA]</scope>
    <source>
        <strain evidence="3">Foug A</strain>
    </source>
</reference>
<dbReference type="HOGENOM" id="CLU_060799_0_0_1"/>
<sequence>MRGHPRPTPAFALPPVTPSVVALPVLSTPAVASSSAQPESIPGKLDKGKGHQQTTPTPSPACSVDPSPVSATPSADLTPEQHLCLVRVLKRLDEWLSRGWEPRIDKLRLWHLAEIFNSAEAVADGGIADLRLANLAWRLADSEGWERSAGSSIMGAIDIQVTVTKILYKDYGDSLIDSFHSFLGQKEAELEIWNQSFRRGFDSKVWTAQMEELALFAQKGMREADYLLTRRMPVFLRTMKHARSSLNISPLLAERLTGLGEISYSISKDPLPELTPSAPSTPCLRSLTPLSFPLPQVVNFGTSSLDVEPSPTLTLSADIGVSAATALDTGPLTMTELVSQYMEDLLTQEFCLVLLDEDI</sequence>
<proteinExistence type="predicted"/>
<dbReference type="InParanoid" id="A0A0C3DHW2"/>
<evidence type="ECO:0000256" key="1">
    <source>
        <dbReference type="SAM" id="MobiDB-lite"/>
    </source>
</evidence>
<protein>
    <submittedName>
        <fullName evidence="2">Uncharacterized protein</fullName>
    </submittedName>
</protein>
<organism evidence="2 3">
    <name type="scientific">Scleroderma citrinum Foug A</name>
    <dbReference type="NCBI Taxonomy" id="1036808"/>
    <lineage>
        <taxon>Eukaryota</taxon>
        <taxon>Fungi</taxon>
        <taxon>Dikarya</taxon>
        <taxon>Basidiomycota</taxon>
        <taxon>Agaricomycotina</taxon>
        <taxon>Agaricomycetes</taxon>
        <taxon>Agaricomycetidae</taxon>
        <taxon>Boletales</taxon>
        <taxon>Sclerodermatineae</taxon>
        <taxon>Sclerodermataceae</taxon>
        <taxon>Scleroderma</taxon>
    </lineage>
</organism>
<keyword evidence="3" id="KW-1185">Reference proteome</keyword>
<accession>A0A0C3DHW2</accession>
<reference evidence="2 3" key="1">
    <citation type="submission" date="2014-04" db="EMBL/GenBank/DDBJ databases">
        <authorList>
            <consortium name="DOE Joint Genome Institute"/>
            <person name="Kuo A."/>
            <person name="Kohler A."/>
            <person name="Nagy L.G."/>
            <person name="Floudas D."/>
            <person name="Copeland A."/>
            <person name="Barry K.W."/>
            <person name="Cichocki N."/>
            <person name="Veneault-Fourrey C."/>
            <person name="LaButti K."/>
            <person name="Lindquist E.A."/>
            <person name="Lipzen A."/>
            <person name="Lundell T."/>
            <person name="Morin E."/>
            <person name="Murat C."/>
            <person name="Sun H."/>
            <person name="Tunlid A."/>
            <person name="Henrissat B."/>
            <person name="Grigoriev I.V."/>
            <person name="Hibbett D.S."/>
            <person name="Martin F."/>
            <person name="Nordberg H.P."/>
            <person name="Cantor M.N."/>
            <person name="Hua S.X."/>
        </authorList>
    </citation>
    <scope>NUCLEOTIDE SEQUENCE [LARGE SCALE GENOMIC DNA]</scope>
    <source>
        <strain evidence="2 3">Foug A</strain>
    </source>
</reference>